<keyword evidence="2" id="KW-1185">Reference proteome</keyword>
<dbReference type="RefSeq" id="WP_243325782.1">
    <property type="nucleotide sequence ID" value="NZ_JAKZMM010000033.1"/>
</dbReference>
<accession>A0ABT0C334</accession>
<comment type="caution">
    <text evidence="1">The sequence shown here is derived from an EMBL/GenBank/DDBJ whole genome shotgun (WGS) entry which is preliminary data.</text>
</comment>
<organism evidence="1 2">
    <name type="scientific">Parabacteroides faecalis</name>
    <dbReference type="NCBI Taxonomy" id="2924040"/>
    <lineage>
        <taxon>Bacteria</taxon>
        <taxon>Pseudomonadati</taxon>
        <taxon>Bacteroidota</taxon>
        <taxon>Bacteroidia</taxon>
        <taxon>Bacteroidales</taxon>
        <taxon>Tannerellaceae</taxon>
        <taxon>Parabacteroides</taxon>
    </lineage>
</organism>
<dbReference type="Proteomes" id="UP001165444">
    <property type="component" value="Unassembled WGS sequence"/>
</dbReference>
<name>A0ABT0C334_9BACT</name>
<sequence length="151" mass="17556">MNGREDKQLNDLFFVCSLIEYVGRQTNNERKTIVNALGPKGIKHYYELAEVYHCENIDKVTHEIVTKYGITNGNYNNIADAEDNIPTYWDIGKVMQRLISEVARRSHKDIITTLIEVYNSWIVPKIDNYNSSMYYENTSYQYASYQAGHAL</sequence>
<gene>
    <name evidence="1" type="ORF">MUN53_12560</name>
</gene>
<reference evidence="1 2" key="1">
    <citation type="submission" date="2022-03" db="EMBL/GenBank/DDBJ databases">
        <title>Parabacteroides sp. nov. isolated from swine feces.</title>
        <authorList>
            <person name="Bak J.E."/>
        </authorList>
    </citation>
    <scope>NUCLEOTIDE SEQUENCE [LARGE SCALE GENOMIC DNA]</scope>
    <source>
        <strain evidence="1 2">AGMB00274</strain>
    </source>
</reference>
<evidence type="ECO:0000313" key="2">
    <source>
        <dbReference type="Proteomes" id="UP001165444"/>
    </source>
</evidence>
<protein>
    <submittedName>
        <fullName evidence="1">Uncharacterized protein</fullName>
    </submittedName>
</protein>
<evidence type="ECO:0000313" key="1">
    <source>
        <dbReference type="EMBL" id="MCJ2381429.1"/>
    </source>
</evidence>
<dbReference type="EMBL" id="JAKZMM010000033">
    <property type="protein sequence ID" value="MCJ2381429.1"/>
    <property type="molecule type" value="Genomic_DNA"/>
</dbReference>
<proteinExistence type="predicted"/>